<dbReference type="RefSeq" id="WP_166948506.1">
    <property type="nucleotide sequence ID" value="NZ_JAARLZ010000005.1"/>
</dbReference>
<feature type="domain" description="TonB-dependent receptor plug" evidence="9">
    <location>
        <begin position="130"/>
        <end position="233"/>
    </location>
</feature>
<keyword evidence="3 7" id="KW-1134">Transmembrane beta strand</keyword>
<reference evidence="11 12" key="1">
    <citation type="submission" date="2020-03" db="EMBL/GenBank/DDBJ databases">
        <authorList>
            <person name="Lai Q."/>
        </authorList>
    </citation>
    <scope>NUCLEOTIDE SEQUENCE [LARGE SCALE GENOMIC DNA]</scope>
    <source>
        <strain evidence="11 12">CCUG 25036</strain>
    </source>
</reference>
<dbReference type="InterPro" id="IPR037066">
    <property type="entry name" value="Plug_dom_sf"/>
</dbReference>
<dbReference type="Pfam" id="PF25183">
    <property type="entry name" value="OMP_b-brl_4"/>
    <property type="match status" value="2"/>
</dbReference>
<dbReference type="Proteomes" id="UP000490980">
    <property type="component" value="Unassembled WGS sequence"/>
</dbReference>
<proteinExistence type="inferred from homology"/>
<keyword evidence="11" id="KW-0675">Receptor</keyword>
<sequence length="1001" mass="109013">MQPRPSLRRTLICAAVAASLSGLAHGQATTGRITGQAPIADGETVLIEGSNGLSREVGIDGRGRYAVEALPLATYKVSLKKKGAVVDSRDNITLRVGAATDVSFEAASGTQQLEGLTVSANQVPKIDVATVASSTVITSADLARLPLQRSAEGIALLAPGASRGIASFKGAFGGSLVSFAGSSVSENAYYINGFNTTDPLSGFGGVSLPYGAIDQQEVLSGGYSAMYGRSDGGVISQVGKRGTNEWHFGAQVLWEPEFALSDARDIRYVHGDAKTQGSIFLRNKDNRDWTSTISAYAGGPLIENKLYVFAAVEAARTEGNNVGDLNHSYDTKYTYKDPKFYGKIDWNITDNNILELTSVGETHRTSGSKYNYDYNTLSTGSFNSIGETDKTQARIYIGKFTSYITDDLTLTALYGKSKLTYYNEPAQTGVVGPFIGAIDQQNPAYTGGTPITNHQTLDTVDNPGHESNARNLRVDLNYKIGSHSITAGIDNQDTKDYEDGTTIGGVGYELWYGKIDPNLNISENPFVDKVGNYPGGATGYYGYYRHYNTLATVRVSQRAQYVMDDWQVNDKLLLSLGLRNDAFTNYNPAGQPYLRLTKPQWAPRLGFSYDVKGDSTLKIYGNAGRYYLSMPASVALRTSAGSLATNQYFTYTGIDANGLPTGVTFIKSATGGAVSPNGEYGQPPDPKTVSSKNLKSEYQDEFILGFDHQFDPAWIWGAKATVRKLRNALDDVCDNGAISRAAAAQGADLKSVTIGSCYLSNPGRANVYQLANANGGYTDVTVTNDDFGFTHLKRNYYGLDVYLSHPFDGKWSGKIDYLYSRSYGNTEGQVRSDVGQGSVAASRDWDYATLMDYANGYLSNDRKHQLKMYGSYQIAPEWMVSANLTVQSGRPKECLGRYGAAETDPAGYGSYYHFCFGVASRPGDMGRQPWQELLDVNVEYRPLWADRKLAFNVSVFNLLNQQRPDQTEPVSGSIHSVNDAYQRVISYTPPRYARFGITYDF</sequence>
<comment type="similarity">
    <text evidence="7">Belongs to the TonB-dependent receptor family.</text>
</comment>
<organism evidence="11 12">
    <name type="scientific">Luteibacter anthropi</name>
    <dbReference type="NCBI Taxonomy" id="564369"/>
    <lineage>
        <taxon>Bacteria</taxon>
        <taxon>Pseudomonadati</taxon>
        <taxon>Pseudomonadota</taxon>
        <taxon>Gammaproteobacteria</taxon>
        <taxon>Lysobacterales</taxon>
        <taxon>Rhodanobacteraceae</taxon>
        <taxon>Luteibacter</taxon>
    </lineage>
</organism>
<evidence type="ECO:0000256" key="2">
    <source>
        <dbReference type="ARBA" id="ARBA00022448"/>
    </source>
</evidence>
<comment type="caution">
    <text evidence="11">The sequence shown here is derived from an EMBL/GenBank/DDBJ whole genome shotgun (WGS) entry which is preliminary data.</text>
</comment>
<dbReference type="EMBL" id="JAARLZ010000005">
    <property type="protein sequence ID" value="NII07019.1"/>
    <property type="molecule type" value="Genomic_DNA"/>
</dbReference>
<keyword evidence="12" id="KW-1185">Reference proteome</keyword>
<dbReference type="PROSITE" id="PS52016">
    <property type="entry name" value="TONB_DEPENDENT_REC_3"/>
    <property type="match status" value="1"/>
</dbReference>
<dbReference type="InterPro" id="IPR012910">
    <property type="entry name" value="Plug_dom"/>
</dbReference>
<protein>
    <submittedName>
        <fullName evidence="11">TonB-dependent receptor</fullName>
    </submittedName>
</protein>
<dbReference type="GO" id="GO:0009279">
    <property type="term" value="C:cell outer membrane"/>
    <property type="evidence" value="ECO:0007669"/>
    <property type="project" value="UniProtKB-SubCell"/>
</dbReference>
<feature type="signal peptide" evidence="8">
    <location>
        <begin position="1"/>
        <end position="26"/>
    </location>
</feature>
<dbReference type="Pfam" id="PF07715">
    <property type="entry name" value="Plug"/>
    <property type="match status" value="1"/>
</dbReference>
<accession>A0A7X5UAR5</accession>
<evidence type="ECO:0000256" key="3">
    <source>
        <dbReference type="ARBA" id="ARBA00022452"/>
    </source>
</evidence>
<dbReference type="InterPro" id="IPR036942">
    <property type="entry name" value="Beta-barrel_TonB_sf"/>
</dbReference>
<evidence type="ECO:0000313" key="12">
    <source>
        <dbReference type="Proteomes" id="UP000490980"/>
    </source>
</evidence>
<evidence type="ECO:0000256" key="4">
    <source>
        <dbReference type="ARBA" id="ARBA00022692"/>
    </source>
</evidence>
<evidence type="ECO:0000259" key="9">
    <source>
        <dbReference type="Pfam" id="PF07715"/>
    </source>
</evidence>
<dbReference type="PANTHER" id="PTHR30069">
    <property type="entry name" value="TONB-DEPENDENT OUTER MEMBRANE RECEPTOR"/>
    <property type="match status" value="1"/>
</dbReference>
<evidence type="ECO:0000313" key="11">
    <source>
        <dbReference type="EMBL" id="NII07019.1"/>
    </source>
</evidence>
<dbReference type="InterPro" id="IPR039426">
    <property type="entry name" value="TonB-dep_rcpt-like"/>
</dbReference>
<comment type="subcellular location">
    <subcellularLocation>
        <location evidence="1 7">Cell outer membrane</location>
        <topology evidence="1 7">Multi-pass membrane protein</topology>
    </subcellularLocation>
</comment>
<evidence type="ECO:0000256" key="7">
    <source>
        <dbReference type="PROSITE-ProRule" id="PRU01360"/>
    </source>
</evidence>
<feature type="chain" id="PRO_5031081002" evidence="8">
    <location>
        <begin position="27"/>
        <end position="1001"/>
    </location>
</feature>
<keyword evidence="5 7" id="KW-0472">Membrane</keyword>
<feature type="domain" description="TonB-dependent transporter Oar-like beta-barrel" evidence="10">
    <location>
        <begin position="324"/>
        <end position="587"/>
    </location>
</feature>
<keyword evidence="4 7" id="KW-0812">Transmembrane</keyword>
<dbReference type="InterPro" id="IPR057601">
    <property type="entry name" value="Oar-like_b-barrel"/>
</dbReference>
<feature type="domain" description="TonB-dependent transporter Oar-like beta-barrel" evidence="10">
    <location>
        <begin position="597"/>
        <end position="890"/>
    </location>
</feature>
<dbReference type="PANTHER" id="PTHR30069:SF46">
    <property type="entry name" value="OAR PROTEIN"/>
    <property type="match status" value="1"/>
</dbReference>
<gene>
    <name evidence="11" type="ORF">HBF25_11525</name>
</gene>
<evidence type="ECO:0000256" key="5">
    <source>
        <dbReference type="ARBA" id="ARBA00023136"/>
    </source>
</evidence>
<dbReference type="SUPFAM" id="SSF56935">
    <property type="entry name" value="Porins"/>
    <property type="match status" value="1"/>
</dbReference>
<evidence type="ECO:0000256" key="8">
    <source>
        <dbReference type="SAM" id="SignalP"/>
    </source>
</evidence>
<evidence type="ECO:0000256" key="6">
    <source>
        <dbReference type="ARBA" id="ARBA00023237"/>
    </source>
</evidence>
<keyword evidence="2 7" id="KW-0813">Transport</keyword>
<keyword evidence="6 7" id="KW-0998">Cell outer membrane</keyword>
<keyword evidence="8" id="KW-0732">Signal</keyword>
<dbReference type="GO" id="GO:0015344">
    <property type="term" value="F:siderophore uptake transmembrane transporter activity"/>
    <property type="evidence" value="ECO:0007669"/>
    <property type="project" value="TreeGrafter"/>
</dbReference>
<dbReference type="Gene3D" id="2.170.130.10">
    <property type="entry name" value="TonB-dependent receptor, plug domain"/>
    <property type="match status" value="1"/>
</dbReference>
<dbReference type="AlphaFoldDB" id="A0A7X5UAR5"/>
<name>A0A7X5UAR5_9GAMM</name>
<dbReference type="Gene3D" id="2.40.170.20">
    <property type="entry name" value="TonB-dependent receptor, beta-barrel domain"/>
    <property type="match status" value="1"/>
</dbReference>
<evidence type="ECO:0000256" key="1">
    <source>
        <dbReference type="ARBA" id="ARBA00004571"/>
    </source>
</evidence>
<evidence type="ECO:0000259" key="10">
    <source>
        <dbReference type="Pfam" id="PF25183"/>
    </source>
</evidence>
<dbReference type="GO" id="GO:0044718">
    <property type="term" value="P:siderophore transmembrane transport"/>
    <property type="evidence" value="ECO:0007669"/>
    <property type="project" value="TreeGrafter"/>
</dbReference>